<evidence type="ECO:0000313" key="3">
    <source>
        <dbReference type="Proteomes" id="UP001357485"/>
    </source>
</evidence>
<evidence type="ECO:0000256" key="1">
    <source>
        <dbReference type="SAM" id="MobiDB-lite"/>
    </source>
</evidence>
<dbReference type="EMBL" id="JAVRRA010010746">
    <property type="protein sequence ID" value="KAK5241231.1"/>
    <property type="molecule type" value="Genomic_DNA"/>
</dbReference>
<comment type="caution">
    <text evidence="2">The sequence shown here is derived from an EMBL/GenBank/DDBJ whole genome shotgun (WGS) entry which is preliminary data.</text>
</comment>
<name>A0ABR0LTI3_9PEZI</name>
<feature type="region of interest" description="Disordered" evidence="1">
    <location>
        <begin position="79"/>
        <end position="110"/>
    </location>
</feature>
<evidence type="ECO:0008006" key="4">
    <source>
        <dbReference type="Google" id="ProtNLM"/>
    </source>
</evidence>
<gene>
    <name evidence="2" type="ORF">LTR16_009602</name>
</gene>
<dbReference type="Proteomes" id="UP001357485">
    <property type="component" value="Unassembled WGS sequence"/>
</dbReference>
<feature type="compositionally biased region" description="Polar residues" evidence="1">
    <location>
        <begin position="86"/>
        <end position="110"/>
    </location>
</feature>
<reference evidence="2 3" key="1">
    <citation type="submission" date="2023-08" db="EMBL/GenBank/DDBJ databases">
        <title>Black Yeasts Isolated from many extreme environments.</title>
        <authorList>
            <person name="Coleine C."/>
            <person name="Stajich J.E."/>
            <person name="Selbmann L."/>
        </authorList>
    </citation>
    <scope>NUCLEOTIDE SEQUENCE [LARGE SCALE GENOMIC DNA]</scope>
    <source>
        <strain evidence="2 3">CCFEE 536</strain>
    </source>
</reference>
<proteinExistence type="predicted"/>
<organism evidence="2 3">
    <name type="scientific">Cryomyces antarcticus</name>
    <dbReference type="NCBI Taxonomy" id="329879"/>
    <lineage>
        <taxon>Eukaryota</taxon>
        <taxon>Fungi</taxon>
        <taxon>Dikarya</taxon>
        <taxon>Ascomycota</taxon>
        <taxon>Pezizomycotina</taxon>
        <taxon>Dothideomycetes</taxon>
        <taxon>Dothideomycetes incertae sedis</taxon>
        <taxon>Cryomyces</taxon>
    </lineage>
</organism>
<keyword evidence="3" id="KW-1185">Reference proteome</keyword>
<protein>
    <recommendedName>
        <fullName evidence="4">Histone chaperone domain-containing protein</fullName>
    </recommendedName>
</protein>
<evidence type="ECO:0000313" key="2">
    <source>
        <dbReference type="EMBL" id="KAK5241231.1"/>
    </source>
</evidence>
<accession>A0ABR0LTI3</accession>
<sequence length="110" mass="11714">MPFMESRRIVFDSDNSSIALHAAADASGAPNAQPQSNETVVANVEDVEDSDSDDDAPEAITASSALERTRAIEAEAAKAAGEYGHTTHQSQQVNSKRLQQNGNESNVTRN</sequence>